<evidence type="ECO:0000313" key="3">
    <source>
        <dbReference type="Proteomes" id="UP000799777"/>
    </source>
</evidence>
<sequence length="274" mass="31494">MALFDEVPGLEVEIVVDGQPLHEWQNHNANIAPKTLERYVEARSNANLQIHYSFKAPFPADRPVSIIITIDGHDVDEPMIRTFELHDTEDYTSYGPISNIASRWVVQNYRFSPIEIRETGSRAVPTDLKKKLQSVVIITSELYFLNSPQHNPRLNGAHREMEKLPPVTEKTIKANALSHQAILGDVEPTEEVEYYDADYADGGKAFATIHFCYRSLAALKDLHIVERTPEPFDLVDGDNETLRQLNMEQLEAIVRRFREQEETRLRLKRERSSQ</sequence>
<dbReference type="OrthoDB" id="3364132at2759"/>
<evidence type="ECO:0000313" key="2">
    <source>
        <dbReference type="EMBL" id="KAF2025119.1"/>
    </source>
</evidence>
<evidence type="ECO:0000259" key="1">
    <source>
        <dbReference type="Pfam" id="PF25534"/>
    </source>
</evidence>
<gene>
    <name evidence="2" type="ORF">EK21DRAFT_93521</name>
</gene>
<accession>A0A9P4H0L8</accession>
<reference evidence="2" key="1">
    <citation type="journal article" date="2020" name="Stud. Mycol.">
        <title>101 Dothideomycetes genomes: a test case for predicting lifestyles and emergence of pathogens.</title>
        <authorList>
            <person name="Haridas S."/>
            <person name="Albert R."/>
            <person name="Binder M."/>
            <person name="Bloem J."/>
            <person name="Labutti K."/>
            <person name="Salamov A."/>
            <person name="Andreopoulos B."/>
            <person name="Baker S."/>
            <person name="Barry K."/>
            <person name="Bills G."/>
            <person name="Bluhm B."/>
            <person name="Cannon C."/>
            <person name="Castanera R."/>
            <person name="Culley D."/>
            <person name="Daum C."/>
            <person name="Ezra D."/>
            <person name="Gonzalez J."/>
            <person name="Henrissat B."/>
            <person name="Kuo A."/>
            <person name="Liang C."/>
            <person name="Lipzen A."/>
            <person name="Lutzoni F."/>
            <person name="Magnuson J."/>
            <person name="Mondo S."/>
            <person name="Nolan M."/>
            <person name="Ohm R."/>
            <person name="Pangilinan J."/>
            <person name="Park H.-J."/>
            <person name="Ramirez L."/>
            <person name="Alfaro M."/>
            <person name="Sun H."/>
            <person name="Tritt A."/>
            <person name="Yoshinaga Y."/>
            <person name="Zwiers L.-H."/>
            <person name="Turgeon B."/>
            <person name="Goodwin S."/>
            <person name="Spatafora J."/>
            <person name="Crous P."/>
            <person name="Grigoriev I."/>
        </authorList>
    </citation>
    <scope>NUCLEOTIDE SEQUENCE</scope>
    <source>
        <strain evidence="2">CBS 110217</strain>
    </source>
</reference>
<keyword evidence="3" id="KW-1185">Reference proteome</keyword>
<dbReference type="PANTHER" id="PTHR36223:SF1">
    <property type="entry name" value="TRANSCRIPTION ELONGATION FACTOR EAF N-TERMINAL DOMAIN-CONTAINING PROTEIN"/>
    <property type="match status" value="1"/>
</dbReference>
<dbReference type="PANTHER" id="PTHR36223">
    <property type="entry name" value="BETA-LACTAMASE-TYPE TRANSPEPTIDASE FOLD DOMAIN CONTAINING PROTEIN"/>
    <property type="match status" value="1"/>
</dbReference>
<organism evidence="2 3">
    <name type="scientific">Setomelanomma holmii</name>
    <dbReference type="NCBI Taxonomy" id="210430"/>
    <lineage>
        <taxon>Eukaryota</taxon>
        <taxon>Fungi</taxon>
        <taxon>Dikarya</taxon>
        <taxon>Ascomycota</taxon>
        <taxon>Pezizomycotina</taxon>
        <taxon>Dothideomycetes</taxon>
        <taxon>Pleosporomycetidae</taxon>
        <taxon>Pleosporales</taxon>
        <taxon>Pleosporineae</taxon>
        <taxon>Phaeosphaeriaceae</taxon>
        <taxon>Setomelanomma</taxon>
    </lineage>
</organism>
<dbReference type="EMBL" id="ML978274">
    <property type="protein sequence ID" value="KAF2025119.1"/>
    <property type="molecule type" value="Genomic_DNA"/>
</dbReference>
<name>A0A9P4H0L8_9PLEO</name>
<dbReference type="Proteomes" id="UP000799777">
    <property type="component" value="Unassembled WGS sequence"/>
</dbReference>
<feature type="domain" description="DUF7918" evidence="1">
    <location>
        <begin position="9"/>
        <end position="228"/>
    </location>
</feature>
<dbReference type="AlphaFoldDB" id="A0A9P4H0L8"/>
<dbReference type="Pfam" id="PF25534">
    <property type="entry name" value="DUF7918"/>
    <property type="match status" value="1"/>
</dbReference>
<comment type="caution">
    <text evidence="2">The sequence shown here is derived from an EMBL/GenBank/DDBJ whole genome shotgun (WGS) entry which is preliminary data.</text>
</comment>
<proteinExistence type="predicted"/>
<protein>
    <recommendedName>
        <fullName evidence="1">DUF7918 domain-containing protein</fullName>
    </recommendedName>
</protein>
<dbReference type="InterPro" id="IPR057678">
    <property type="entry name" value="DUF7918"/>
</dbReference>